<organism evidence="1 2">
    <name type="scientific">Halorarum halophilum</name>
    <dbReference type="NCBI Taxonomy" id="2743090"/>
    <lineage>
        <taxon>Archaea</taxon>
        <taxon>Methanobacteriati</taxon>
        <taxon>Methanobacteriota</taxon>
        <taxon>Stenosarchaea group</taxon>
        <taxon>Halobacteria</taxon>
        <taxon>Halobacteriales</taxon>
        <taxon>Haloferacaceae</taxon>
        <taxon>Halorarum</taxon>
    </lineage>
</organism>
<dbReference type="Proteomes" id="UP000509750">
    <property type="component" value="Chromosome"/>
</dbReference>
<dbReference type="EMBL" id="CP058529">
    <property type="protein sequence ID" value="QLG29161.1"/>
    <property type="molecule type" value="Genomic_DNA"/>
</dbReference>
<accession>A0A7D5K2V0</accession>
<sequence length="59" mass="6380">MSATVTAPERIAVESPTRASIDVTEATSSEVQAFADRNDCDIHLERRGGRTYLVAIATE</sequence>
<proteinExistence type="predicted"/>
<evidence type="ECO:0000313" key="1">
    <source>
        <dbReference type="EMBL" id="QLG29161.1"/>
    </source>
</evidence>
<dbReference type="AlphaFoldDB" id="A0A7D5K2V0"/>
<dbReference type="RefSeq" id="WP_179170735.1">
    <property type="nucleotide sequence ID" value="NZ_CP058529.1"/>
</dbReference>
<evidence type="ECO:0000313" key="2">
    <source>
        <dbReference type="Proteomes" id="UP000509750"/>
    </source>
</evidence>
<name>A0A7D5K2V0_9EURY</name>
<protein>
    <submittedName>
        <fullName evidence="1">Uncharacterized protein</fullName>
    </submittedName>
</protein>
<keyword evidence="2" id="KW-1185">Reference proteome</keyword>
<dbReference type="KEGG" id="halg:HUG10_17205"/>
<dbReference type="OrthoDB" id="248293at2157"/>
<dbReference type="GeneID" id="56030608"/>
<reference evidence="1 2" key="1">
    <citation type="submission" date="2020-07" db="EMBL/GenBank/DDBJ databases">
        <title>Gai3-2, isolated from salt lake.</title>
        <authorList>
            <person name="Cui H."/>
            <person name="Shi X."/>
        </authorList>
    </citation>
    <scope>NUCLEOTIDE SEQUENCE [LARGE SCALE GENOMIC DNA]</scope>
    <source>
        <strain evidence="1 2">Gai3-2</strain>
    </source>
</reference>
<gene>
    <name evidence="1" type="ORF">HUG10_17205</name>
</gene>